<dbReference type="Gene3D" id="3.40.50.1820">
    <property type="entry name" value="alpha/beta hydrolase"/>
    <property type="match status" value="1"/>
</dbReference>
<evidence type="ECO:0000313" key="1">
    <source>
        <dbReference type="EMBL" id="GGB37340.1"/>
    </source>
</evidence>
<accession>A0A916WXF8</accession>
<dbReference type="AlphaFoldDB" id="A0A916WXF8"/>
<organism evidence="1 2">
    <name type="scientific">Gordonia jinhuaensis</name>
    <dbReference type="NCBI Taxonomy" id="1517702"/>
    <lineage>
        <taxon>Bacteria</taxon>
        <taxon>Bacillati</taxon>
        <taxon>Actinomycetota</taxon>
        <taxon>Actinomycetes</taxon>
        <taxon>Mycobacteriales</taxon>
        <taxon>Gordoniaceae</taxon>
        <taxon>Gordonia</taxon>
    </lineage>
</organism>
<dbReference type="GO" id="GO:0004806">
    <property type="term" value="F:triacylglycerol lipase activity"/>
    <property type="evidence" value="ECO:0007669"/>
    <property type="project" value="InterPro"/>
</dbReference>
<dbReference type="SUPFAM" id="SSF53474">
    <property type="entry name" value="alpha/beta-Hydrolases"/>
    <property type="match status" value="1"/>
</dbReference>
<dbReference type="Gene3D" id="1.10.260.130">
    <property type="match status" value="1"/>
</dbReference>
<comment type="caution">
    <text evidence="1">The sequence shown here is derived from an EMBL/GenBank/DDBJ whole genome shotgun (WGS) entry which is preliminary data.</text>
</comment>
<protein>
    <recommendedName>
        <fullName evidence="3">Secretory lipase</fullName>
    </recommendedName>
</protein>
<dbReference type="Pfam" id="PF03583">
    <property type="entry name" value="LIP"/>
    <property type="match status" value="1"/>
</dbReference>
<dbReference type="InterPro" id="IPR029058">
    <property type="entry name" value="AB_hydrolase_fold"/>
</dbReference>
<dbReference type="PANTHER" id="PTHR34853:SF1">
    <property type="entry name" value="LIPASE 5"/>
    <property type="match status" value="1"/>
</dbReference>
<dbReference type="Proteomes" id="UP000621454">
    <property type="component" value="Unassembled WGS sequence"/>
</dbReference>
<name>A0A916WXF8_9ACTN</name>
<reference evidence="1" key="1">
    <citation type="journal article" date="2014" name="Int. J. Syst. Evol. Microbiol.">
        <title>Complete genome sequence of Corynebacterium casei LMG S-19264T (=DSM 44701T), isolated from a smear-ripened cheese.</title>
        <authorList>
            <consortium name="US DOE Joint Genome Institute (JGI-PGF)"/>
            <person name="Walter F."/>
            <person name="Albersmeier A."/>
            <person name="Kalinowski J."/>
            <person name="Ruckert C."/>
        </authorList>
    </citation>
    <scope>NUCLEOTIDE SEQUENCE</scope>
    <source>
        <strain evidence="1">CGMCC 1.12827</strain>
    </source>
</reference>
<dbReference type="PANTHER" id="PTHR34853">
    <property type="match status" value="1"/>
</dbReference>
<reference evidence="1" key="2">
    <citation type="submission" date="2020-09" db="EMBL/GenBank/DDBJ databases">
        <authorList>
            <person name="Sun Q."/>
            <person name="Zhou Y."/>
        </authorList>
    </citation>
    <scope>NUCLEOTIDE SEQUENCE</scope>
    <source>
        <strain evidence="1">CGMCC 1.12827</strain>
    </source>
</reference>
<gene>
    <name evidence="1" type="ORF">GCM10011489_26480</name>
</gene>
<proteinExistence type="predicted"/>
<keyword evidence="2" id="KW-1185">Reference proteome</keyword>
<dbReference type="EMBL" id="BMGC01000019">
    <property type="protein sequence ID" value="GGB37340.1"/>
    <property type="molecule type" value="Genomic_DNA"/>
</dbReference>
<sequence length="349" mass="35735">MILPPVHTAATRVVSYQSAYDSLDPADSPSRSIAESRDTGTLSAESVGFAPLLAAGVTVVVPDTEGPTADFAAGPEYGMATLDSLRAVSKVAATGIRADTPSALIGYSGGAIATGWAAILGASYAPEVNKHIVGVSEGGVLVDPAHNLRYASGSKQWAGVVAMAVVGIARSFGIDFSPYLNAVGARITDEMKDDIISDVLGHYPGLTWRQMVKPQYADPNSVPEFVDAVNRINMGTAAAPTIPMQIVQATNGIAEGTPVGGKGIGAGDGIMVAGDVRALARQYCATGLPVQYTQYDQLSHTTGAAAWGAGMFGWIADRFAGTPAPQNCASIAPGNSLAPEKPVAPAHRG</sequence>
<evidence type="ECO:0008006" key="3">
    <source>
        <dbReference type="Google" id="ProtNLM"/>
    </source>
</evidence>
<dbReference type="InterPro" id="IPR005152">
    <property type="entry name" value="Lipase_secreted"/>
</dbReference>
<dbReference type="GO" id="GO:0016042">
    <property type="term" value="P:lipid catabolic process"/>
    <property type="evidence" value="ECO:0007669"/>
    <property type="project" value="InterPro"/>
</dbReference>
<evidence type="ECO:0000313" key="2">
    <source>
        <dbReference type="Proteomes" id="UP000621454"/>
    </source>
</evidence>